<feature type="compositionally biased region" description="Basic residues" evidence="1">
    <location>
        <begin position="34"/>
        <end position="46"/>
    </location>
</feature>
<protein>
    <submittedName>
        <fullName evidence="2">Uncharacterized protein</fullName>
    </submittedName>
</protein>
<evidence type="ECO:0000256" key="1">
    <source>
        <dbReference type="SAM" id="MobiDB-lite"/>
    </source>
</evidence>
<proteinExistence type="predicted"/>
<accession>A0A0A8XSF8</accession>
<reference evidence="2" key="1">
    <citation type="submission" date="2014-09" db="EMBL/GenBank/DDBJ databases">
        <authorList>
            <person name="Magalhaes I.L.F."/>
            <person name="Oliveira U."/>
            <person name="Santos F.R."/>
            <person name="Vidigal T.H.D.A."/>
            <person name="Brescovit A.D."/>
            <person name="Santos A.J."/>
        </authorList>
    </citation>
    <scope>NUCLEOTIDE SEQUENCE</scope>
    <source>
        <tissue evidence="2">Shoot tissue taken approximately 20 cm above the soil surface</tissue>
    </source>
</reference>
<feature type="region of interest" description="Disordered" evidence="1">
    <location>
        <begin position="1"/>
        <end position="85"/>
    </location>
</feature>
<sequence>MAAAEPLGFNPSWPQHGRGRGSRLNHRSTEGANHRRSAAASRRRGRGPTVAESLAEATLPGTTASPRRRDPRERRGGEGTVRRTR</sequence>
<evidence type="ECO:0000313" key="2">
    <source>
        <dbReference type="EMBL" id="JAD16806.1"/>
    </source>
</evidence>
<dbReference type="AlphaFoldDB" id="A0A0A8XSF8"/>
<reference evidence="2" key="2">
    <citation type="journal article" date="2015" name="Data Brief">
        <title>Shoot transcriptome of the giant reed, Arundo donax.</title>
        <authorList>
            <person name="Barrero R.A."/>
            <person name="Guerrero F.D."/>
            <person name="Moolhuijzen P."/>
            <person name="Goolsby J.A."/>
            <person name="Tidwell J."/>
            <person name="Bellgard S.E."/>
            <person name="Bellgard M.I."/>
        </authorList>
    </citation>
    <scope>NUCLEOTIDE SEQUENCE</scope>
    <source>
        <tissue evidence="2">Shoot tissue taken approximately 20 cm above the soil surface</tissue>
    </source>
</reference>
<feature type="compositionally biased region" description="Basic residues" evidence="1">
    <location>
        <begin position="17"/>
        <end position="26"/>
    </location>
</feature>
<dbReference type="EMBL" id="GBRH01281089">
    <property type="protein sequence ID" value="JAD16806.1"/>
    <property type="molecule type" value="Transcribed_RNA"/>
</dbReference>
<feature type="compositionally biased region" description="Basic and acidic residues" evidence="1">
    <location>
        <begin position="67"/>
        <end position="85"/>
    </location>
</feature>
<name>A0A0A8XSF8_ARUDO</name>
<organism evidence="2">
    <name type="scientific">Arundo donax</name>
    <name type="common">Giant reed</name>
    <name type="synonym">Donax arundinaceus</name>
    <dbReference type="NCBI Taxonomy" id="35708"/>
    <lineage>
        <taxon>Eukaryota</taxon>
        <taxon>Viridiplantae</taxon>
        <taxon>Streptophyta</taxon>
        <taxon>Embryophyta</taxon>
        <taxon>Tracheophyta</taxon>
        <taxon>Spermatophyta</taxon>
        <taxon>Magnoliopsida</taxon>
        <taxon>Liliopsida</taxon>
        <taxon>Poales</taxon>
        <taxon>Poaceae</taxon>
        <taxon>PACMAD clade</taxon>
        <taxon>Arundinoideae</taxon>
        <taxon>Arundineae</taxon>
        <taxon>Arundo</taxon>
    </lineage>
</organism>